<keyword evidence="1" id="KW-0812">Transmembrane</keyword>
<comment type="caution">
    <text evidence="2">The sequence shown here is derived from an EMBL/GenBank/DDBJ whole genome shotgun (WGS) entry which is preliminary data.</text>
</comment>
<protein>
    <submittedName>
        <fullName evidence="2">Uncharacterized protein</fullName>
    </submittedName>
</protein>
<accession>A0ABN1R9X5</accession>
<keyword evidence="1" id="KW-1133">Transmembrane helix</keyword>
<proteinExistence type="predicted"/>
<dbReference type="EMBL" id="BAAAHK010000014">
    <property type="protein sequence ID" value="GAA0953618.1"/>
    <property type="molecule type" value="Genomic_DNA"/>
</dbReference>
<keyword evidence="3" id="KW-1185">Reference proteome</keyword>
<dbReference type="RefSeq" id="WP_343977112.1">
    <property type="nucleotide sequence ID" value="NZ_BAAAHK010000014.1"/>
</dbReference>
<feature type="transmembrane region" description="Helical" evidence="1">
    <location>
        <begin position="70"/>
        <end position="92"/>
    </location>
</feature>
<keyword evidence="1" id="KW-0472">Membrane</keyword>
<feature type="transmembrane region" description="Helical" evidence="1">
    <location>
        <begin position="98"/>
        <end position="119"/>
    </location>
</feature>
<reference evidence="2 3" key="1">
    <citation type="journal article" date="2019" name="Int. J. Syst. Evol. Microbiol.">
        <title>The Global Catalogue of Microorganisms (GCM) 10K type strain sequencing project: providing services to taxonomists for standard genome sequencing and annotation.</title>
        <authorList>
            <consortium name="The Broad Institute Genomics Platform"/>
            <consortium name="The Broad Institute Genome Sequencing Center for Infectious Disease"/>
            <person name="Wu L."/>
            <person name="Ma J."/>
        </authorList>
    </citation>
    <scope>NUCLEOTIDE SEQUENCE [LARGE SCALE GENOMIC DNA]</scope>
    <source>
        <strain evidence="2 3">JCM 10977</strain>
    </source>
</reference>
<sequence length="220" mass="24355">MGTTSYVGVAVTALTIVGVLLYGWQRSRDRHRRQPVQVVSGWEESARSEMAEVHATYGQRLELPGRRPDVLGLAITVGLLLFLLTEALPNGLTGPQGFWIGAGGLVALVVLVLLVAVAVDNRNSHSPERDEKLEDFVFTRLADQIVGFRNDLTDDGVDSLVDLLLRWDSVPPEDRQRGMKQLLESTELWTPDQVARLMSEIAIATRSQRVLLSYLVGDRP</sequence>
<evidence type="ECO:0000313" key="3">
    <source>
        <dbReference type="Proteomes" id="UP001500542"/>
    </source>
</evidence>
<dbReference type="Proteomes" id="UP001500542">
    <property type="component" value="Unassembled WGS sequence"/>
</dbReference>
<evidence type="ECO:0000256" key="1">
    <source>
        <dbReference type="SAM" id="Phobius"/>
    </source>
</evidence>
<name>A0ABN1R9X5_9ACTN</name>
<organism evidence="2 3">
    <name type="scientific">Kribbella koreensis</name>
    <dbReference type="NCBI Taxonomy" id="57909"/>
    <lineage>
        <taxon>Bacteria</taxon>
        <taxon>Bacillati</taxon>
        <taxon>Actinomycetota</taxon>
        <taxon>Actinomycetes</taxon>
        <taxon>Propionibacteriales</taxon>
        <taxon>Kribbellaceae</taxon>
        <taxon>Kribbella</taxon>
    </lineage>
</organism>
<feature type="transmembrane region" description="Helical" evidence="1">
    <location>
        <begin position="6"/>
        <end position="24"/>
    </location>
</feature>
<evidence type="ECO:0000313" key="2">
    <source>
        <dbReference type="EMBL" id="GAA0953618.1"/>
    </source>
</evidence>
<gene>
    <name evidence="2" type="ORF">GCM10009554_58230</name>
</gene>